<keyword evidence="1" id="KW-0134">Cell wall</keyword>
<dbReference type="InterPro" id="IPR048052">
    <property type="entry name" value="FM1-like"/>
</dbReference>
<dbReference type="SUPFAM" id="SSF49478">
    <property type="entry name" value="Cna protein B-type domain"/>
    <property type="match status" value="1"/>
</dbReference>
<dbReference type="KEGG" id="badl:BADO_0095"/>
<dbReference type="Proteomes" id="UP000464884">
    <property type="component" value="Chromosome"/>
</dbReference>
<dbReference type="InterPro" id="IPR013783">
    <property type="entry name" value="Ig-like_fold"/>
</dbReference>
<dbReference type="RefSeq" id="WP_038443847.1">
    <property type="nucleotide sequence ID" value="NZ_CP047129.1"/>
</dbReference>
<dbReference type="NCBIfam" id="TIGR04226">
    <property type="entry name" value="RrgB_K2N_iso_D2"/>
    <property type="match status" value="1"/>
</dbReference>
<keyword evidence="2" id="KW-0964">Secreted</keyword>
<gene>
    <name evidence="7" type="ORF">F3K97_00440</name>
</gene>
<dbReference type="Pfam" id="PF17802">
    <property type="entry name" value="SpaA"/>
    <property type="match status" value="1"/>
</dbReference>
<organism evidence="7 8">
    <name type="scientific">Bifidobacterium adolescentis</name>
    <dbReference type="NCBI Taxonomy" id="1680"/>
    <lineage>
        <taxon>Bacteria</taxon>
        <taxon>Bacillati</taxon>
        <taxon>Actinomycetota</taxon>
        <taxon>Actinomycetes</taxon>
        <taxon>Bifidobacteriales</taxon>
        <taxon>Bifidobacteriaceae</taxon>
        <taxon>Bifidobacterium</taxon>
    </lineage>
</organism>
<dbReference type="GO" id="GO:0005975">
    <property type="term" value="P:carbohydrate metabolic process"/>
    <property type="evidence" value="ECO:0007669"/>
    <property type="project" value="UniProtKB-ARBA"/>
</dbReference>
<reference evidence="7 8" key="1">
    <citation type="submission" date="2019-12" db="EMBL/GenBank/DDBJ databases">
        <title>Draft Genome Sequence of Bifidobacterium adolescentis ZJ2.</title>
        <authorList>
            <person name="Jin Z."/>
        </authorList>
    </citation>
    <scope>NUCLEOTIDE SEQUENCE [LARGE SCALE GENOMIC DNA]</scope>
    <source>
        <strain evidence="7 8">ZJ2</strain>
    </source>
</reference>
<dbReference type="Gene3D" id="2.60.40.10">
    <property type="entry name" value="Immunoglobulins"/>
    <property type="match status" value="1"/>
</dbReference>
<dbReference type="Gene3D" id="2.60.40.740">
    <property type="match status" value="1"/>
</dbReference>
<evidence type="ECO:0000256" key="3">
    <source>
        <dbReference type="ARBA" id="ARBA00022729"/>
    </source>
</evidence>
<evidence type="ECO:0000313" key="8">
    <source>
        <dbReference type="Proteomes" id="UP000464884"/>
    </source>
</evidence>
<feature type="domain" description="Gram-positive cocci surface proteins LPxTG" evidence="5">
    <location>
        <begin position="486"/>
        <end position="522"/>
    </location>
</feature>
<dbReference type="InterPro" id="IPR026466">
    <property type="entry name" value="Fim_isopep_form_D2_dom"/>
</dbReference>
<dbReference type="eggNOG" id="COG4932">
    <property type="taxonomic scope" value="Bacteria"/>
</dbReference>
<protein>
    <submittedName>
        <fullName evidence="7">SpaH/EbpB family LPXTG-anchored major pilin</fullName>
    </submittedName>
</protein>
<evidence type="ECO:0000259" key="6">
    <source>
        <dbReference type="Pfam" id="PF17802"/>
    </source>
</evidence>
<dbReference type="Pfam" id="PF00746">
    <property type="entry name" value="Gram_pos_anchor"/>
    <property type="match status" value="1"/>
</dbReference>
<evidence type="ECO:0000256" key="2">
    <source>
        <dbReference type="ARBA" id="ARBA00022525"/>
    </source>
</evidence>
<dbReference type="NCBIfam" id="NF033902">
    <property type="entry name" value="iso_D2_wall_anc"/>
    <property type="match status" value="1"/>
</dbReference>
<evidence type="ECO:0000313" key="7">
    <source>
        <dbReference type="EMBL" id="QHB61884.1"/>
    </source>
</evidence>
<dbReference type="EMBL" id="CP047129">
    <property type="protein sequence ID" value="QHB61884.1"/>
    <property type="molecule type" value="Genomic_DNA"/>
</dbReference>
<keyword evidence="3" id="KW-0732">Signal</keyword>
<dbReference type="InterPro" id="IPR041033">
    <property type="entry name" value="SpaA_PFL_dom_1"/>
</dbReference>
<evidence type="ECO:0000259" key="5">
    <source>
        <dbReference type="Pfam" id="PF00746"/>
    </source>
</evidence>
<dbReference type="AlphaFoldDB" id="A0A076JLM5"/>
<name>A0A076JLM5_BIFAD</name>
<keyword evidence="4" id="KW-0572">Peptidoglycan-anchor</keyword>
<evidence type="ECO:0000256" key="1">
    <source>
        <dbReference type="ARBA" id="ARBA00022512"/>
    </source>
</evidence>
<evidence type="ECO:0000256" key="4">
    <source>
        <dbReference type="ARBA" id="ARBA00023088"/>
    </source>
</evidence>
<feature type="domain" description="SpaA-like prealbumin fold" evidence="6">
    <location>
        <begin position="365"/>
        <end position="458"/>
    </location>
</feature>
<proteinExistence type="predicted"/>
<sequence>MKMRKLFAGLAAAATLLSGMAIGVAAAQADDAPLLQVNHAQEGHTYTPYKFATFENPGDGSVEVKTVDAWKGAVTTAADVADGSHNGIPTEYKDNPAAYVATFTADQLRVFAKTLAGITPPAGPDGTGLTVAKDQANTSQVVNVNGEGWYLVKDTFTKAGETTVTSGTPAVVATTVNGLSNLRIAADTTTGQGNITTEGQFNAKNANPTDEPLKFARMNDVDVNGKSVKVGDTVDFTVAADVPHAAAGWDAYPFTITDTASKGLQIAAKSAFTVQFGDHTTVDPDLYTITQEGNAQSGTTTTIYFADATTLAGRTIVVSYQGTVTKDALDGLSGSVDNKATITTKDGTSGEGKTVLKTYGFQFTKIGKEGNEAKPLAGAKFVVKNAEGKFLKQAEDGAWSFVSDQNDAKTFTTENDGLVKVAGLAAGTYTVVETQAPTGYAQNFRVTFNVEITDEGLVTFEPDALRQVQPVDNTTANATATVLNVKSVTQLPLTGAAGTVLFTVVALLVGGAGVAVAVKSRRRTY</sequence>
<accession>A0A076JLM5</accession>
<dbReference type="NCBIfam" id="TIGR01167">
    <property type="entry name" value="LPXTG_anchor"/>
    <property type="match status" value="1"/>
</dbReference>
<dbReference type="InterPro" id="IPR019931">
    <property type="entry name" value="LPXTG_anchor"/>
</dbReference>